<sequence>MTDLYPESFPDPVEEAFLRLVLAPDSAFRERWECWKRATVFDDIPFAVLRTLPMLHLRLAALGIEDDELTGRIRGVYRQAWFRNQMLLDRTAKIAVAFNAADIPVMLLKGVAMMTDVFPSAGARMTDDADLMVHERDVLKAVDLMRVQGGRRRALALAETDDFAEAHLAFSHAVAFELPGGVALDLHWQPYHNSAIDHPVRLLMLRDPSPAPDIASGIWARARHGHLKGVPVLLQSLEDMLLHTIEHGARANAHRPFRWVLDASAIIATPGFDFDRFAAIAASTPFAIHARVACRYLSERMDIAVPPAAMAALDAVPVSKPEVQDYYRTGRMGRPSLFGKLPLIWYAYWKTHRGGSLAGRLKNFPGYLRRQWELPPEQGLLAFAVAKYRRRLPQCLRPAGPRRR</sequence>
<protein>
    <recommendedName>
        <fullName evidence="3">Nucleotidyltransferase family protein</fullName>
    </recommendedName>
</protein>
<gene>
    <name evidence="1" type="ORF">QO015_003377</name>
</gene>
<dbReference type="Proteomes" id="UP001223743">
    <property type="component" value="Unassembled WGS sequence"/>
</dbReference>
<organism evidence="1 2">
    <name type="scientific">Kaistia geumhonensis</name>
    <dbReference type="NCBI Taxonomy" id="410839"/>
    <lineage>
        <taxon>Bacteria</taxon>
        <taxon>Pseudomonadati</taxon>
        <taxon>Pseudomonadota</taxon>
        <taxon>Alphaproteobacteria</taxon>
        <taxon>Hyphomicrobiales</taxon>
        <taxon>Kaistiaceae</taxon>
        <taxon>Kaistia</taxon>
    </lineage>
</organism>
<dbReference type="Pfam" id="PF14907">
    <property type="entry name" value="NTP_transf_5"/>
    <property type="match status" value="1"/>
</dbReference>
<dbReference type="EMBL" id="JAUSWJ010000001">
    <property type="protein sequence ID" value="MDQ0517764.1"/>
    <property type="molecule type" value="Genomic_DNA"/>
</dbReference>
<accession>A0ABU0M9X9</accession>
<reference evidence="1 2" key="1">
    <citation type="submission" date="2023-07" db="EMBL/GenBank/DDBJ databases">
        <title>Genomic Encyclopedia of Type Strains, Phase IV (KMG-IV): sequencing the most valuable type-strain genomes for metagenomic binning, comparative biology and taxonomic classification.</title>
        <authorList>
            <person name="Goeker M."/>
        </authorList>
    </citation>
    <scope>NUCLEOTIDE SEQUENCE [LARGE SCALE GENOMIC DNA]</scope>
    <source>
        <strain evidence="1 2">B1-1</strain>
    </source>
</reference>
<dbReference type="RefSeq" id="WP_266282785.1">
    <property type="nucleotide sequence ID" value="NZ_JAPKNF010000002.1"/>
</dbReference>
<name>A0ABU0M9X9_9HYPH</name>
<proteinExistence type="predicted"/>
<evidence type="ECO:0008006" key="3">
    <source>
        <dbReference type="Google" id="ProtNLM"/>
    </source>
</evidence>
<keyword evidence="2" id="KW-1185">Reference proteome</keyword>
<evidence type="ECO:0000313" key="2">
    <source>
        <dbReference type="Proteomes" id="UP001223743"/>
    </source>
</evidence>
<dbReference type="InterPro" id="IPR039498">
    <property type="entry name" value="NTP_transf_5"/>
</dbReference>
<comment type="caution">
    <text evidence="1">The sequence shown here is derived from an EMBL/GenBank/DDBJ whole genome shotgun (WGS) entry which is preliminary data.</text>
</comment>
<evidence type="ECO:0000313" key="1">
    <source>
        <dbReference type="EMBL" id="MDQ0517764.1"/>
    </source>
</evidence>